<gene>
    <name evidence="1" type="ORF">QO012_001467</name>
</gene>
<dbReference type="Pfam" id="PF20132">
    <property type="entry name" value="DUF6522"/>
    <property type="match status" value="1"/>
</dbReference>
<evidence type="ECO:0000313" key="2">
    <source>
        <dbReference type="Proteomes" id="UP001231124"/>
    </source>
</evidence>
<dbReference type="EMBL" id="JAUSVP010000003">
    <property type="protein sequence ID" value="MDQ0446976.1"/>
    <property type="molecule type" value="Genomic_DNA"/>
</dbReference>
<protein>
    <submittedName>
        <fullName evidence="1">Mn-dependent DtxR family transcriptional regulator</fullName>
    </submittedName>
</protein>
<dbReference type="InterPro" id="IPR045389">
    <property type="entry name" value="DUF6522"/>
</dbReference>
<name>A0ABU0HXE3_9HYPH</name>
<evidence type="ECO:0000313" key="1">
    <source>
        <dbReference type="EMBL" id="MDQ0446976.1"/>
    </source>
</evidence>
<accession>A0ABU0HXE3</accession>
<comment type="caution">
    <text evidence="1">The sequence shown here is derived from an EMBL/GenBank/DDBJ whole genome shotgun (WGS) entry which is preliminary data.</text>
</comment>
<dbReference type="Proteomes" id="UP001231124">
    <property type="component" value="Unassembled WGS sequence"/>
</dbReference>
<keyword evidence="2" id="KW-1185">Reference proteome</keyword>
<proteinExistence type="predicted"/>
<organism evidence="1 2">
    <name type="scientific">Methylobacterium aerolatum</name>
    <dbReference type="NCBI Taxonomy" id="418708"/>
    <lineage>
        <taxon>Bacteria</taxon>
        <taxon>Pseudomonadati</taxon>
        <taxon>Pseudomonadota</taxon>
        <taxon>Alphaproteobacteria</taxon>
        <taxon>Hyphomicrobiales</taxon>
        <taxon>Methylobacteriaceae</taxon>
        <taxon>Methylobacterium</taxon>
    </lineage>
</organism>
<sequence length="80" mass="9082">MRLTFGHLGDWIVDPRELAARLGVSTTELKRLQRRGEVDARIKDATEDGDGLTRVTVRLHSQSWRGLFDRHGELVGEEQA</sequence>
<dbReference type="RefSeq" id="WP_238206671.1">
    <property type="nucleotide sequence ID" value="NZ_BPQE01000028.1"/>
</dbReference>
<reference evidence="1 2" key="1">
    <citation type="submission" date="2023-07" db="EMBL/GenBank/DDBJ databases">
        <title>Genomic Encyclopedia of Type Strains, Phase IV (KMG-IV): sequencing the most valuable type-strain genomes for metagenomic binning, comparative biology and taxonomic classification.</title>
        <authorList>
            <person name="Goeker M."/>
        </authorList>
    </citation>
    <scope>NUCLEOTIDE SEQUENCE [LARGE SCALE GENOMIC DNA]</scope>
    <source>
        <strain evidence="1 2">DSM 19013</strain>
    </source>
</reference>